<dbReference type="AlphaFoldDB" id="A0A386HJP3"/>
<dbReference type="EMBL" id="CP032482">
    <property type="protein sequence ID" value="AYD45856.1"/>
    <property type="molecule type" value="Genomic_DNA"/>
</dbReference>
<dbReference type="Proteomes" id="UP000265864">
    <property type="component" value="Chromosome"/>
</dbReference>
<gene>
    <name evidence="2" type="ORF">DXZ79_00160</name>
</gene>
<feature type="region of interest" description="Disordered" evidence="1">
    <location>
        <begin position="31"/>
        <end position="55"/>
    </location>
</feature>
<name>A0A386HJP3_9GAMM</name>
<protein>
    <submittedName>
        <fullName evidence="2">High mobility group protein Z</fullName>
    </submittedName>
</protein>
<sequence length="55" mass="6666">MIPIIALLLTCYLLWLLGKLWRLSQRRKRLRSATAARQRKHLPPNRPGKRKYRKE</sequence>
<evidence type="ECO:0000256" key="1">
    <source>
        <dbReference type="SAM" id="MobiDB-lite"/>
    </source>
</evidence>
<evidence type="ECO:0000313" key="2">
    <source>
        <dbReference type="EMBL" id="AYD45856.1"/>
    </source>
</evidence>
<proteinExistence type="predicted"/>
<accession>A0A386HJP3</accession>
<evidence type="ECO:0000313" key="3">
    <source>
        <dbReference type="Proteomes" id="UP000265864"/>
    </source>
</evidence>
<organism evidence="2 3">
    <name type="scientific">Yersinia rochesterensis</name>
    <dbReference type="NCBI Taxonomy" id="1604335"/>
    <lineage>
        <taxon>Bacteria</taxon>
        <taxon>Pseudomonadati</taxon>
        <taxon>Pseudomonadota</taxon>
        <taxon>Gammaproteobacteria</taxon>
        <taxon>Enterobacterales</taxon>
        <taxon>Yersiniaceae</taxon>
        <taxon>Yersinia</taxon>
    </lineage>
</organism>
<reference evidence="2 3" key="1">
    <citation type="submission" date="2018-09" db="EMBL/GenBank/DDBJ databases">
        <title>Yersinia kristensenii subsp. rochesterensis subsp. nov., Isolated from Human Feces.</title>
        <authorList>
            <person name="Cunningham S.A."/>
            <person name="Jeraldo P."/>
            <person name="Patel R."/>
        </authorList>
    </citation>
    <scope>NUCLEOTIDE SEQUENCE [LARGE SCALE GENOMIC DNA]</scope>
    <source>
        <strain evidence="2 3">ATCC BAA-2637</strain>
    </source>
</reference>